<dbReference type="Proteomes" id="UP001054837">
    <property type="component" value="Unassembled WGS sequence"/>
</dbReference>
<evidence type="ECO:0000313" key="3">
    <source>
        <dbReference type="Proteomes" id="UP001054837"/>
    </source>
</evidence>
<feature type="region of interest" description="Disordered" evidence="1">
    <location>
        <begin position="1"/>
        <end position="25"/>
    </location>
</feature>
<dbReference type="EMBL" id="BPLQ01010646">
    <property type="protein sequence ID" value="GIY52240.1"/>
    <property type="molecule type" value="Genomic_DNA"/>
</dbReference>
<dbReference type="AlphaFoldDB" id="A0AAV4U3B8"/>
<gene>
    <name evidence="2" type="ORF">CDAR_610031</name>
</gene>
<evidence type="ECO:0000256" key="1">
    <source>
        <dbReference type="SAM" id="MobiDB-lite"/>
    </source>
</evidence>
<feature type="non-terminal residue" evidence="2">
    <location>
        <position position="25"/>
    </location>
</feature>
<organism evidence="2 3">
    <name type="scientific">Caerostris darwini</name>
    <dbReference type="NCBI Taxonomy" id="1538125"/>
    <lineage>
        <taxon>Eukaryota</taxon>
        <taxon>Metazoa</taxon>
        <taxon>Ecdysozoa</taxon>
        <taxon>Arthropoda</taxon>
        <taxon>Chelicerata</taxon>
        <taxon>Arachnida</taxon>
        <taxon>Araneae</taxon>
        <taxon>Araneomorphae</taxon>
        <taxon>Entelegynae</taxon>
        <taxon>Araneoidea</taxon>
        <taxon>Araneidae</taxon>
        <taxon>Caerostris</taxon>
    </lineage>
</organism>
<keyword evidence="3" id="KW-1185">Reference proteome</keyword>
<reference evidence="2 3" key="1">
    <citation type="submission" date="2021-06" db="EMBL/GenBank/DDBJ databases">
        <title>Caerostris darwini draft genome.</title>
        <authorList>
            <person name="Kono N."/>
            <person name="Arakawa K."/>
        </authorList>
    </citation>
    <scope>NUCLEOTIDE SEQUENCE [LARGE SCALE GENOMIC DNA]</scope>
</reference>
<evidence type="ECO:0000313" key="2">
    <source>
        <dbReference type="EMBL" id="GIY52240.1"/>
    </source>
</evidence>
<accession>A0AAV4U3B8</accession>
<feature type="compositionally biased region" description="Basic and acidic residues" evidence="1">
    <location>
        <begin position="1"/>
        <end position="13"/>
    </location>
</feature>
<proteinExistence type="predicted"/>
<protein>
    <submittedName>
        <fullName evidence="2">Uncharacterized protein</fullName>
    </submittedName>
</protein>
<comment type="caution">
    <text evidence="2">The sequence shown here is derived from an EMBL/GenBank/DDBJ whole genome shotgun (WGS) entry which is preliminary data.</text>
</comment>
<name>A0AAV4U3B8_9ARAC</name>
<sequence length="25" mass="3012">MPFKECHQIRKESMTLSNEKGFKNE</sequence>